<gene>
    <name evidence="1" type="ORF">PsorP6_006898</name>
</gene>
<dbReference type="EMBL" id="CM047582">
    <property type="protein sequence ID" value="KAI9915255.1"/>
    <property type="molecule type" value="Genomic_DNA"/>
</dbReference>
<evidence type="ECO:0000313" key="1">
    <source>
        <dbReference type="EMBL" id="KAI9915255.1"/>
    </source>
</evidence>
<reference evidence="1 2" key="1">
    <citation type="journal article" date="2022" name="bioRxiv">
        <title>The genome of the oomycete Peronosclerospora sorghi, a cosmopolitan pathogen of maize and sorghum, is inflated with dispersed pseudogenes.</title>
        <authorList>
            <person name="Fletcher K."/>
            <person name="Martin F."/>
            <person name="Isakeit T."/>
            <person name="Cavanaugh K."/>
            <person name="Magill C."/>
            <person name="Michelmore R."/>
        </authorList>
    </citation>
    <scope>NUCLEOTIDE SEQUENCE [LARGE SCALE GENOMIC DNA]</scope>
    <source>
        <strain evidence="1">P6</strain>
    </source>
</reference>
<comment type="caution">
    <text evidence="1">The sequence shown here is derived from an EMBL/GenBank/DDBJ whole genome shotgun (WGS) entry which is preliminary data.</text>
</comment>
<keyword evidence="2" id="KW-1185">Reference proteome</keyword>
<evidence type="ECO:0000313" key="2">
    <source>
        <dbReference type="Proteomes" id="UP001163321"/>
    </source>
</evidence>
<sequence>MEQVNDVKALERELLDPQRFRWKLYDSISIMGVLCPAFYSLQSHPSSQVLLLAMAWLLAFSRFFDRQHRAILEVRVQDSVEY</sequence>
<name>A0ACC0W9D5_9STRA</name>
<dbReference type="Proteomes" id="UP001163321">
    <property type="component" value="Chromosome 3"/>
</dbReference>
<proteinExistence type="predicted"/>
<organism evidence="1 2">
    <name type="scientific">Peronosclerospora sorghi</name>
    <dbReference type="NCBI Taxonomy" id="230839"/>
    <lineage>
        <taxon>Eukaryota</taxon>
        <taxon>Sar</taxon>
        <taxon>Stramenopiles</taxon>
        <taxon>Oomycota</taxon>
        <taxon>Peronosporomycetes</taxon>
        <taxon>Peronosporales</taxon>
        <taxon>Peronosporaceae</taxon>
        <taxon>Peronosclerospora</taxon>
    </lineage>
</organism>
<accession>A0ACC0W9D5</accession>
<protein>
    <submittedName>
        <fullName evidence="1">Uncharacterized protein</fullName>
    </submittedName>
</protein>